<gene>
    <name evidence="12" type="primary">COL6A3</name>
    <name evidence="12" type="ORF">BLAG_LOCUS13588</name>
</gene>
<dbReference type="SMART" id="SM00179">
    <property type="entry name" value="EGF_CA"/>
    <property type="match status" value="2"/>
</dbReference>
<feature type="domain" description="SEA" evidence="9">
    <location>
        <begin position="505"/>
        <end position="614"/>
    </location>
</feature>
<evidence type="ECO:0000256" key="6">
    <source>
        <dbReference type="ARBA" id="ARBA00023157"/>
    </source>
</evidence>
<protein>
    <submittedName>
        <fullName evidence="12">COL6A3 protein</fullName>
    </submittedName>
</protein>
<dbReference type="PRINTS" id="PR00453">
    <property type="entry name" value="VWFADOMAIN"/>
</dbReference>
<dbReference type="PROSITE" id="PS50026">
    <property type="entry name" value="EGF_3"/>
    <property type="match status" value="3"/>
</dbReference>
<proteinExistence type="predicted"/>
<keyword evidence="5" id="KW-0677">Repeat</keyword>
<sequence>MSGGTLTGRAIRYVTTYGFGESDGARPGIPKIVIVLTDGVSSDEVEQPALEAQQKGITLYAIGVSGYDMDQLEQIASNNKTLAVAENFNLLDSLRNTLLTGICDITPPVFASLTLTSQFTVVLRNPGSVEFKALAATVKTEIHSQLVSVVGFQRVSVIGFQPAAGNTVKVVLIFNTQKFAEQTMKTAFSAAVSTGSIGSLTVDAASAVFIQEETTVTTVSVKVEETFTAALVNVDSTEYATFKTRIENSMLSTLSSSSGVVSVSVAEVRAIELQIIVIIQITVTASTVASVTSTVSVAVATGSLSGITVDTTFFSSGEQALACGNPIDIIFLLDGSSSVGSSNFNKMKDFVKKTVKGYLIGPSNTQVGVMQYSSSVRQEFALDAFSTLDDLLLGIEDIRYLRGGTRTGKALTRLRRQGFLQSNGARKNVPHVAIVVTDGQSSDSVDQAALETRQTGIVLYAIGVGNYDIGQLTDIASTNETLGVVDNFNLLDDVRNSLLTSVCSATAPVFASFAVQAVYSEQLRDPGSATFVSLAEQVRVNMVSTFSSVVGFQSVQVVEFRQKSSTTVTAFVSISVTTYATATLTQTFNVAVNSGSIGSLTVVSGSAGIVSQETQIVFTAFEIKQSFTPALLVTTSTEYVQLRKTVETSMLSTLSAVSGVLSVQVVEFKAINLNIVVTIQIEVTVTSSTTVVTSVSTAVATGQIGTITVDSQSFFTGSTAPPCNNPVDIVFVLDGSGSVGSRNFEKVKGGIKKIVGDFNIALDSTRVGVVQYSRVVRQEFALDTFSNLQDVESGIQSIPYMGGGTRTGAAMEYAIQNSFTSANGARPDVGHVIVLVTDGRSYDDVSQAALKAKQAGIVVFAVGISDGAVESQLNQIASSTDKVAQVETFNLFDDLRGEFFRPICSVSAPTYASAIINVQYTEDLRNPSSVAFISLATQIQVSFTVTLNVVVGFQSVQVVEFQQSTSNTVKVILVIVVTSYAAQDLQSTFSVSVSSGAIGNLTVDPASAIFVQEEVFTKYVGLQIKQPFTSSLLMTSSVEFFTLGARIEKALLPVLLGVQGFTSVRLISFQTAGNDVVAVAATVGTSSFSSNLKSNVDVGVSSGTLGDLSVETTVTVGDTGPPCDVVQDIVYVVEGSDAMGANNFARVKEWIKKAASDSLVSPNKQRVGVVQFSDNPRQEIKLGQYTNIGTLSSAIDALALVGGGNRAGAAISFIKDSTFLERNGARTTAPKVAVFILASSSEDAVMNAAMSAQTAGILMYAFSVGSFDNQTQLEYIASTDQLSRSSSLNSLDDLRNTILKPLCYGLINSYGSFKLASPYDNKLTDKSSTEYVAMKTAVEVALYSLYPNVTELQALEVVDLRKSDGAGDRIRAVFRMNNLGYGFQELSSVLDEAMMTGLIGSVAVETSGDIFTNVFTTTFVQSVIVNGSSNPNTWAAKASAVSVATAELLRSNTGFFYQDTVEIKSGVVGQQIVFRIISTTPSVTGIKTSILEASKSGLLPDVDRASVNFAATPIDLGTPPYIDIVLKMFSVTYTGFDTFSPAAPVDIRFDVNVGNDGTADLPSFEGVQFTFGLYLADAAELESATNKSPKIPLTLSTQAESEVQLGLRKKSSAVFRDIAAQIEFSSKAVCEAYSYICVSVTFMLPHYADYQSNNEDYCIALTNIARKNCDLLPCSSGSGCSPNAICTKDGSSPPQCKCQPGFTGDGLTCTDVNECNNSPCKANQICRNTFGHYECSCRPGYTDEGGTCIASNKLQSSVILTRSSFNADLTNPVSTVYRQLVVTVTVTITSLFRQTVVAFAVVKVTILGFRPGSVVADYTVDVRDNSNVTSVDLQTALMGATMANNGTNLGISPNITFEDFDECQNETNNDCSANGFCTNTVGSFMCSCKPGYTDQQLNRTGRVCIANLTTARPTTPKFTMANTTVHLETPRPTMANTTAGMTVTNLTTAQVTTQQQAVLCRTPLDIILLLDGSGSVGAYNFEKVKQFSQKMVETFDIGPLATQIGVIQYSSRVRQEFSMNSFQSRDALSNAIDDIRYLRGGTLTGRAIRYVSRYGFARSDGARPGVAKVLIVVTDGISYDNVAQPAYQARQKGILVYAIGVSGYDLAQLEQIASNNRTLAVVDNFNLLDSLRNSLLTGVL</sequence>
<feature type="domain" description="VWFA" evidence="11">
    <location>
        <begin position="1965"/>
        <end position="2135"/>
    </location>
</feature>
<dbReference type="InterPro" id="IPR036465">
    <property type="entry name" value="vWFA_dom_sf"/>
</dbReference>
<feature type="domain" description="VWFA" evidence="11">
    <location>
        <begin position="728"/>
        <end position="903"/>
    </location>
</feature>
<feature type="domain" description="SEA" evidence="9">
    <location>
        <begin position="1750"/>
        <end position="1862"/>
    </location>
</feature>
<dbReference type="Gene3D" id="2.10.25.10">
    <property type="entry name" value="Laminin"/>
    <property type="match status" value="3"/>
</dbReference>
<dbReference type="FunFam" id="3.40.50.410:FF:000004">
    <property type="entry name" value="collagen alpha-6(VI) chain"/>
    <property type="match status" value="1"/>
</dbReference>
<evidence type="ECO:0000259" key="9">
    <source>
        <dbReference type="PROSITE" id="PS50024"/>
    </source>
</evidence>
<dbReference type="CDD" id="cd00053">
    <property type="entry name" value="EGF"/>
    <property type="match status" value="1"/>
</dbReference>
<dbReference type="PROSITE" id="PS50234">
    <property type="entry name" value="VWFA"/>
    <property type="match status" value="5"/>
</dbReference>
<dbReference type="InterPro" id="IPR000082">
    <property type="entry name" value="SEA_dom"/>
</dbReference>
<dbReference type="OrthoDB" id="10040649at2759"/>
<comment type="caution">
    <text evidence="8">Lacks conserved residue(s) required for the propagation of feature annotation.</text>
</comment>
<dbReference type="GO" id="GO:0005509">
    <property type="term" value="F:calcium ion binding"/>
    <property type="evidence" value="ECO:0007669"/>
    <property type="project" value="InterPro"/>
</dbReference>
<feature type="domain" description="VWFA" evidence="11">
    <location>
        <begin position="1"/>
        <end position="98"/>
    </location>
</feature>
<dbReference type="SMART" id="SM00327">
    <property type="entry name" value="VWA"/>
    <property type="match status" value="4"/>
</dbReference>
<dbReference type="Pfam" id="PF01390">
    <property type="entry name" value="SEA"/>
    <property type="match status" value="3"/>
</dbReference>
<dbReference type="InterPro" id="IPR050525">
    <property type="entry name" value="ECM_Assembly_Org"/>
</dbReference>
<feature type="domain" description="EGF-like" evidence="10">
    <location>
        <begin position="1711"/>
        <end position="1749"/>
    </location>
</feature>
<keyword evidence="2" id="KW-0964">Secreted</keyword>
<dbReference type="EMBL" id="OV696687">
    <property type="protein sequence ID" value="CAH1254029.1"/>
    <property type="molecule type" value="Genomic_DNA"/>
</dbReference>
<dbReference type="InterPro" id="IPR001881">
    <property type="entry name" value="EGF-like_Ca-bd_dom"/>
</dbReference>
<feature type="domain" description="VWFA" evidence="11">
    <location>
        <begin position="1128"/>
        <end position="1302"/>
    </location>
</feature>
<evidence type="ECO:0000256" key="2">
    <source>
        <dbReference type="ARBA" id="ARBA00022525"/>
    </source>
</evidence>
<dbReference type="PROSITE" id="PS01187">
    <property type="entry name" value="EGF_CA"/>
    <property type="match status" value="2"/>
</dbReference>
<reference evidence="12" key="1">
    <citation type="submission" date="2022-01" db="EMBL/GenBank/DDBJ databases">
        <authorList>
            <person name="Braso-Vives M."/>
        </authorList>
    </citation>
    <scope>NUCLEOTIDE SEQUENCE</scope>
</reference>
<dbReference type="Pfam" id="PF12947">
    <property type="entry name" value="EGF_3"/>
    <property type="match status" value="1"/>
</dbReference>
<dbReference type="Pfam" id="PF07645">
    <property type="entry name" value="EGF_CA"/>
    <property type="match status" value="1"/>
</dbReference>
<dbReference type="CDD" id="cd00054">
    <property type="entry name" value="EGF_CA"/>
    <property type="match status" value="2"/>
</dbReference>
<dbReference type="InterPro" id="IPR000152">
    <property type="entry name" value="EGF-type_Asp/Asn_hydroxyl_site"/>
</dbReference>
<dbReference type="InterPro" id="IPR024731">
    <property type="entry name" value="NELL2-like_EGF"/>
</dbReference>
<dbReference type="PROSITE" id="PS01186">
    <property type="entry name" value="EGF_2"/>
    <property type="match status" value="2"/>
</dbReference>
<evidence type="ECO:0000256" key="5">
    <source>
        <dbReference type="ARBA" id="ARBA00022737"/>
    </source>
</evidence>
<dbReference type="InterPro" id="IPR000742">
    <property type="entry name" value="EGF"/>
</dbReference>
<dbReference type="SMART" id="SM00181">
    <property type="entry name" value="EGF"/>
    <property type="match status" value="3"/>
</dbReference>
<dbReference type="PANTHER" id="PTHR24020">
    <property type="entry name" value="COLLAGEN ALPHA"/>
    <property type="match status" value="1"/>
</dbReference>
<dbReference type="InterPro" id="IPR002035">
    <property type="entry name" value="VWF_A"/>
</dbReference>
<keyword evidence="6" id="KW-1015">Disulfide bond</keyword>
<organism evidence="12 13">
    <name type="scientific">Branchiostoma lanceolatum</name>
    <name type="common">Common lancelet</name>
    <name type="synonym">Amphioxus lanceolatum</name>
    <dbReference type="NCBI Taxonomy" id="7740"/>
    <lineage>
        <taxon>Eukaryota</taxon>
        <taxon>Metazoa</taxon>
        <taxon>Chordata</taxon>
        <taxon>Cephalochordata</taxon>
        <taxon>Leptocardii</taxon>
        <taxon>Amphioxiformes</taxon>
        <taxon>Branchiostomatidae</taxon>
        <taxon>Branchiostoma</taxon>
    </lineage>
</organism>
<comment type="subcellular location">
    <subcellularLocation>
        <location evidence="1">Secreted</location>
    </subcellularLocation>
</comment>
<feature type="domain" description="EGF-like" evidence="10">
    <location>
        <begin position="1859"/>
        <end position="1898"/>
    </location>
</feature>
<dbReference type="FunFam" id="2.10.25.10:FF:000870">
    <property type="entry name" value="Uncharacterized protein"/>
    <property type="match status" value="1"/>
</dbReference>
<dbReference type="SUPFAM" id="SSF53300">
    <property type="entry name" value="vWA-like"/>
    <property type="match status" value="5"/>
</dbReference>
<dbReference type="GO" id="GO:0071944">
    <property type="term" value="C:cell periphery"/>
    <property type="evidence" value="ECO:0007669"/>
    <property type="project" value="UniProtKB-ARBA"/>
</dbReference>
<dbReference type="GO" id="GO:0009986">
    <property type="term" value="C:cell surface"/>
    <property type="evidence" value="ECO:0007669"/>
    <property type="project" value="InterPro"/>
</dbReference>
<evidence type="ECO:0000313" key="13">
    <source>
        <dbReference type="Proteomes" id="UP000838412"/>
    </source>
</evidence>
<name>A0A8J9ZJA7_BRALA</name>
<evidence type="ECO:0000256" key="7">
    <source>
        <dbReference type="ARBA" id="ARBA00023180"/>
    </source>
</evidence>
<dbReference type="SUPFAM" id="SSF57184">
    <property type="entry name" value="Growth factor receptor domain"/>
    <property type="match status" value="1"/>
</dbReference>
<dbReference type="SMART" id="SM00200">
    <property type="entry name" value="SEA"/>
    <property type="match status" value="3"/>
</dbReference>
<evidence type="ECO:0000259" key="11">
    <source>
        <dbReference type="PROSITE" id="PS50234"/>
    </source>
</evidence>
<dbReference type="FunFam" id="3.40.50.410:FF:000009">
    <property type="entry name" value="Putative vitrin"/>
    <property type="match status" value="2"/>
</dbReference>
<dbReference type="Proteomes" id="UP000838412">
    <property type="component" value="Chromosome 2"/>
</dbReference>
<dbReference type="GO" id="GO:0016020">
    <property type="term" value="C:membrane"/>
    <property type="evidence" value="ECO:0007669"/>
    <property type="project" value="InterPro"/>
</dbReference>
<dbReference type="Pfam" id="PF06247">
    <property type="entry name" value="Plasmod_Pvs28"/>
    <property type="match status" value="1"/>
</dbReference>
<evidence type="ECO:0000256" key="1">
    <source>
        <dbReference type="ARBA" id="ARBA00004613"/>
    </source>
</evidence>
<evidence type="ECO:0000259" key="10">
    <source>
        <dbReference type="PROSITE" id="PS50026"/>
    </source>
</evidence>
<dbReference type="GO" id="GO:0005576">
    <property type="term" value="C:extracellular region"/>
    <property type="evidence" value="ECO:0007669"/>
    <property type="project" value="UniProtKB-SubCell"/>
</dbReference>
<feature type="domain" description="SEA" evidence="9">
    <location>
        <begin position="906"/>
        <end position="1015"/>
    </location>
</feature>
<feature type="domain" description="EGF-like" evidence="10">
    <location>
        <begin position="1670"/>
        <end position="1710"/>
    </location>
</feature>
<dbReference type="InterPro" id="IPR049883">
    <property type="entry name" value="NOTCH1_EGF-like"/>
</dbReference>
<dbReference type="Gene3D" id="3.40.50.410">
    <property type="entry name" value="von Willebrand factor, type A domain"/>
    <property type="match status" value="5"/>
</dbReference>
<evidence type="ECO:0000256" key="4">
    <source>
        <dbReference type="ARBA" id="ARBA00022729"/>
    </source>
</evidence>
<evidence type="ECO:0000313" key="12">
    <source>
        <dbReference type="EMBL" id="CAH1254029.1"/>
    </source>
</evidence>
<keyword evidence="7" id="KW-0325">Glycoprotein</keyword>
<keyword evidence="3 8" id="KW-0245">EGF-like domain</keyword>
<dbReference type="Pfam" id="PF00092">
    <property type="entry name" value="VWA"/>
    <property type="match status" value="5"/>
</dbReference>
<dbReference type="PROSITE" id="PS50024">
    <property type="entry name" value="SEA"/>
    <property type="match status" value="3"/>
</dbReference>
<evidence type="ECO:0000256" key="3">
    <source>
        <dbReference type="ARBA" id="ARBA00022536"/>
    </source>
</evidence>
<dbReference type="PANTHER" id="PTHR24020:SF87">
    <property type="entry name" value="COLLAGEN ALPHA-1(VI) CHAIN-LIKE"/>
    <property type="match status" value="1"/>
</dbReference>
<dbReference type="InterPro" id="IPR036364">
    <property type="entry name" value="SEA_dom_sf"/>
</dbReference>
<feature type="domain" description="VWFA" evidence="11">
    <location>
        <begin position="328"/>
        <end position="498"/>
    </location>
</feature>
<dbReference type="InterPro" id="IPR010423">
    <property type="entry name" value="Pvs25/Psv28_EGF"/>
</dbReference>
<dbReference type="InterPro" id="IPR009030">
    <property type="entry name" value="Growth_fac_rcpt_cys_sf"/>
</dbReference>
<keyword evidence="4" id="KW-0732">Signal</keyword>
<keyword evidence="13" id="KW-1185">Reference proteome</keyword>
<accession>A0A8J9ZJA7</accession>
<evidence type="ECO:0000256" key="8">
    <source>
        <dbReference type="PROSITE-ProRule" id="PRU00076"/>
    </source>
</evidence>
<dbReference type="SUPFAM" id="SSF82671">
    <property type="entry name" value="SEA domain"/>
    <property type="match status" value="2"/>
</dbReference>
<dbReference type="PROSITE" id="PS00010">
    <property type="entry name" value="ASX_HYDROXYL"/>
    <property type="match status" value="2"/>
</dbReference>
<dbReference type="CDD" id="cd01472">
    <property type="entry name" value="vWA_collagen"/>
    <property type="match status" value="2"/>
</dbReference>
<dbReference type="InterPro" id="IPR018097">
    <property type="entry name" value="EGF_Ca-bd_CS"/>
</dbReference>